<dbReference type="Gene3D" id="2.40.50.100">
    <property type="match status" value="2"/>
</dbReference>
<dbReference type="OrthoDB" id="9806939at2"/>
<feature type="domain" description="CzcB-like alpha-helical hairpin" evidence="4">
    <location>
        <begin position="135"/>
        <end position="183"/>
    </location>
</feature>
<dbReference type="InterPro" id="IPR058792">
    <property type="entry name" value="Beta-barrel_RND_2"/>
</dbReference>
<dbReference type="GO" id="GO:0015562">
    <property type="term" value="F:efflux transmembrane transporter activity"/>
    <property type="evidence" value="ECO:0007669"/>
    <property type="project" value="TreeGrafter"/>
</dbReference>
<dbReference type="SUPFAM" id="SSF111369">
    <property type="entry name" value="HlyD-like secretion proteins"/>
    <property type="match status" value="1"/>
</dbReference>
<evidence type="ECO:0000259" key="7">
    <source>
        <dbReference type="Pfam" id="PF25989"/>
    </source>
</evidence>
<dbReference type="InterPro" id="IPR058648">
    <property type="entry name" value="HH_CzcB-like"/>
</dbReference>
<feature type="coiled-coil region" evidence="2">
    <location>
        <begin position="16"/>
        <end position="50"/>
    </location>
</feature>
<evidence type="ECO:0000256" key="3">
    <source>
        <dbReference type="SAM" id="SignalP"/>
    </source>
</evidence>
<accession>A0A512AZX8</accession>
<comment type="caution">
    <text evidence="8">The sequence shown here is derived from an EMBL/GenBank/DDBJ whole genome shotgun (WGS) entry which is preliminary data.</text>
</comment>
<dbReference type="Gene3D" id="2.40.420.20">
    <property type="match status" value="1"/>
</dbReference>
<feature type="chain" id="PRO_5022042380" evidence="3">
    <location>
        <begin position="19"/>
        <end position="380"/>
    </location>
</feature>
<gene>
    <name evidence="8" type="ORF">AAE02nite_29360</name>
</gene>
<feature type="coiled-coil region" evidence="2">
    <location>
        <begin position="156"/>
        <end position="190"/>
    </location>
</feature>
<feature type="signal peptide" evidence="3">
    <location>
        <begin position="1"/>
        <end position="18"/>
    </location>
</feature>
<dbReference type="Pfam" id="PF25954">
    <property type="entry name" value="Beta-barrel_RND_2"/>
    <property type="match status" value="1"/>
</dbReference>
<comment type="similarity">
    <text evidence="1">Belongs to the membrane fusion protein (MFP) (TC 8.A.1) family.</text>
</comment>
<feature type="domain" description="YknX-like C-terminal permuted SH3-like" evidence="7">
    <location>
        <begin position="306"/>
        <end position="377"/>
    </location>
</feature>
<feature type="domain" description="CzcB-like barrel-sandwich hybrid" evidence="6">
    <location>
        <begin position="93"/>
        <end position="211"/>
    </location>
</feature>
<dbReference type="InterPro" id="IPR058637">
    <property type="entry name" value="YknX-like_C"/>
</dbReference>
<dbReference type="PANTHER" id="PTHR30469">
    <property type="entry name" value="MULTIDRUG RESISTANCE PROTEIN MDTA"/>
    <property type="match status" value="1"/>
</dbReference>
<evidence type="ECO:0000259" key="4">
    <source>
        <dbReference type="Pfam" id="PF25893"/>
    </source>
</evidence>
<feature type="domain" description="CusB-like beta-barrel" evidence="5">
    <location>
        <begin position="227"/>
        <end position="299"/>
    </location>
</feature>
<dbReference type="Pfam" id="PF25989">
    <property type="entry name" value="YknX_C"/>
    <property type="match status" value="1"/>
</dbReference>
<evidence type="ECO:0000313" key="9">
    <source>
        <dbReference type="Proteomes" id="UP000321532"/>
    </source>
</evidence>
<dbReference type="RefSeq" id="WP_146898883.1">
    <property type="nucleotide sequence ID" value="NZ_BJYS01000022.1"/>
</dbReference>
<evidence type="ECO:0000256" key="1">
    <source>
        <dbReference type="ARBA" id="ARBA00009477"/>
    </source>
</evidence>
<evidence type="ECO:0000313" key="8">
    <source>
        <dbReference type="EMBL" id="GEO05272.1"/>
    </source>
</evidence>
<dbReference type="NCBIfam" id="TIGR01730">
    <property type="entry name" value="RND_mfp"/>
    <property type="match status" value="1"/>
</dbReference>
<evidence type="ECO:0000259" key="6">
    <source>
        <dbReference type="Pfam" id="PF25973"/>
    </source>
</evidence>
<dbReference type="Pfam" id="PF25893">
    <property type="entry name" value="HH_CzcB"/>
    <property type="match status" value="1"/>
</dbReference>
<dbReference type="GO" id="GO:1990281">
    <property type="term" value="C:efflux pump complex"/>
    <property type="evidence" value="ECO:0007669"/>
    <property type="project" value="TreeGrafter"/>
</dbReference>
<evidence type="ECO:0000256" key="2">
    <source>
        <dbReference type="SAM" id="Coils"/>
    </source>
</evidence>
<keyword evidence="3" id="KW-0732">Signal</keyword>
<dbReference type="InterPro" id="IPR006143">
    <property type="entry name" value="RND_pump_MFP"/>
</dbReference>
<reference evidence="8 9" key="1">
    <citation type="submission" date="2019-07" db="EMBL/GenBank/DDBJ databases">
        <title>Whole genome shotgun sequence of Adhaeribacter aerolatus NBRC 106133.</title>
        <authorList>
            <person name="Hosoyama A."/>
            <person name="Uohara A."/>
            <person name="Ohji S."/>
            <person name="Ichikawa N."/>
        </authorList>
    </citation>
    <scope>NUCLEOTIDE SEQUENCE [LARGE SCALE GENOMIC DNA]</scope>
    <source>
        <strain evidence="8 9">NBRC 106133</strain>
    </source>
</reference>
<organism evidence="8 9">
    <name type="scientific">Adhaeribacter aerolatus</name>
    <dbReference type="NCBI Taxonomy" id="670289"/>
    <lineage>
        <taxon>Bacteria</taxon>
        <taxon>Pseudomonadati</taxon>
        <taxon>Bacteroidota</taxon>
        <taxon>Cytophagia</taxon>
        <taxon>Cytophagales</taxon>
        <taxon>Hymenobacteraceae</taxon>
        <taxon>Adhaeribacter</taxon>
    </lineage>
</organism>
<dbReference type="PANTHER" id="PTHR30469:SF15">
    <property type="entry name" value="HLYD FAMILY OF SECRETION PROTEINS"/>
    <property type="match status" value="1"/>
</dbReference>
<dbReference type="Proteomes" id="UP000321532">
    <property type="component" value="Unassembled WGS sequence"/>
</dbReference>
<dbReference type="Gene3D" id="2.40.30.170">
    <property type="match status" value="1"/>
</dbReference>
<dbReference type="PROSITE" id="PS51257">
    <property type="entry name" value="PROKAR_LIPOPROTEIN"/>
    <property type="match status" value="1"/>
</dbReference>
<protein>
    <submittedName>
        <fullName evidence="8">RND transporter</fullName>
    </submittedName>
</protein>
<keyword evidence="2" id="KW-0175">Coiled coil</keyword>
<proteinExistence type="inferred from homology"/>
<dbReference type="AlphaFoldDB" id="A0A512AZX8"/>
<keyword evidence="9" id="KW-1185">Reference proteome</keyword>
<evidence type="ECO:0000259" key="5">
    <source>
        <dbReference type="Pfam" id="PF25954"/>
    </source>
</evidence>
<sequence>MKNKIGVLVLSLAIAVSACNKEAGTKEEQLAALKKQQTEIQSQIASLEDQLRAEGKLAAPVAAAVPVATVTVTPQKFSNYLEVQGRVDFDQNVTVSARVPGVLTSVRAKRGDRVSKGQVLATIDAAILEQGVAELRTSLDLARTVYEKQKNLWDQKIGTEIQYLQAKNNKEALERRLSTMREQQAQYVIKAPISGVVDEFNPKVGEAVNPASPLPVARIVNTTSLKVVADIPEAHAGKLHKGVVAKVSLPDIGQEFPATVTAISQGINSSNRSFPIEIRIKGQVDAPIRPNMVAVVKVQEYNNPNALVVPVNVIQKDEAGDYVYVIEKAGNGTVVKKRKVTLGQTYAGNTEITNGLNPNDQVVTAGQQNLNEGQAVALNK</sequence>
<dbReference type="Pfam" id="PF25973">
    <property type="entry name" value="BSH_CzcB"/>
    <property type="match status" value="1"/>
</dbReference>
<dbReference type="EMBL" id="BJYS01000022">
    <property type="protein sequence ID" value="GEO05272.1"/>
    <property type="molecule type" value="Genomic_DNA"/>
</dbReference>
<name>A0A512AZX8_9BACT</name>
<dbReference type="InterPro" id="IPR058647">
    <property type="entry name" value="BSH_CzcB-like"/>
</dbReference>